<dbReference type="RefSeq" id="WP_268059091.1">
    <property type="nucleotide sequence ID" value="NZ_JAPOHA010000014.1"/>
</dbReference>
<keyword evidence="2" id="KW-1185">Reference proteome</keyword>
<protein>
    <submittedName>
        <fullName evidence="1">Uncharacterized protein</fullName>
    </submittedName>
</protein>
<organism evidence="1 2">
    <name type="scientific">Caproiciproducens galactitolivorans</name>
    <dbReference type="NCBI Taxonomy" id="642589"/>
    <lineage>
        <taxon>Bacteria</taxon>
        <taxon>Bacillati</taxon>
        <taxon>Bacillota</taxon>
        <taxon>Clostridia</taxon>
        <taxon>Eubacteriales</taxon>
        <taxon>Acutalibacteraceae</taxon>
        <taxon>Caproiciproducens</taxon>
    </lineage>
</organism>
<evidence type="ECO:0000313" key="2">
    <source>
        <dbReference type="Proteomes" id="UP001082703"/>
    </source>
</evidence>
<name>A0ABT4BVX1_9FIRM</name>
<sequence>MNSTQEEKKILLEMKQAKRYPIVRLELHNSEDAELVSVALNYVRITDAQDSMETVKERGAALQSLMEKGLVFIDYTVRVWVSGDYDVYYKSKIYELLCHTVMESAKRPEAIFNLPYMRKGYANLTAKGEKIAAHMEVKTSG</sequence>
<comment type="caution">
    <text evidence="1">The sequence shown here is derived from an EMBL/GenBank/DDBJ whole genome shotgun (WGS) entry which is preliminary data.</text>
</comment>
<proteinExistence type="predicted"/>
<dbReference type="Proteomes" id="UP001082703">
    <property type="component" value="Unassembled WGS sequence"/>
</dbReference>
<reference evidence="1 2" key="1">
    <citation type="submission" date="2022-11" db="EMBL/GenBank/DDBJ databases">
        <authorList>
            <person name="Caiyu Z."/>
        </authorList>
    </citation>
    <scope>NUCLEOTIDE SEQUENCE [LARGE SCALE GENOMIC DNA]</scope>
    <source>
        <strain evidence="1 2">YR-4</strain>
    </source>
</reference>
<evidence type="ECO:0000313" key="1">
    <source>
        <dbReference type="EMBL" id="MCY1715032.1"/>
    </source>
</evidence>
<accession>A0ABT4BVX1</accession>
<dbReference type="EMBL" id="JAPOHA010000014">
    <property type="protein sequence ID" value="MCY1715032.1"/>
    <property type="molecule type" value="Genomic_DNA"/>
</dbReference>
<gene>
    <name evidence="1" type="ORF">OUY18_12310</name>
</gene>